<reference evidence="1" key="1">
    <citation type="submission" date="2022-04" db="EMBL/GenBank/DDBJ databases">
        <title>Genome of the entomopathogenic fungus Entomophthora muscae.</title>
        <authorList>
            <person name="Elya C."/>
            <person name="Lovett B.R."/>
            <person name="Lee E."/>
            <person name="Macias A.M."/>
            <person name="Hajek A.E."/>
            <person name="De Bivort B.L."/>
            <person name="Kasson M.T."/>
            <person name="De Fine Licht H.H."/>
            <person name="Stajich J.E."/>
        </authorList>
    </citation>
    <scope>NUCLEOTIDE SEQUENCE</scope>
    <source>
        <strain evidence="1">Berkeley</strain>
    </source>
</reference>
<gene>
    <name evidence="1" type="ORF">DSO57_1038778</name>
</gene>
<proteinExistence type="predicted"/>
<evidence type="ECO:0000313" key="2">
    <source>
        <dbReference type="Proteomes" id="UP001165960"/>
    </source>
</evidence>
<protein>
    <submittedName>
        <fullName evidence="1">Uncharacterized protein</fullName>
    </submittedName>
</protein>
<keyword evidence="2" id="KW-1185">Reference proteome</keyword>
<comment type="caution">
    <text evidence="1">The sequence shown here is derived from an EMBL/GenBank/DDBJ whole genome shotgun (WGS) entry which is preliminary data.</text>
</comment>
<sequence>MATLKLGALLIRTLAKPVANSLKSQTKNSDLFRKFCIGLAQKSHRYEMKMKMNFLGYEKERIRPLSESRAVELGANFLGESLIFMVAAGVIGFEAYRSNTKAKDRVDYVNEAIEDFRNLSIAYQDERQKNVELLAQLQKKIDDLVNVSEASTELLQTVVSHMEFKSDGEGAGGNATLRVSSERDLETLKEEVDHAKSLLLKINASRPEAEPQSPKST</sequence>
<dbReference type="Proteomes" id="UP001165960">
    <property type="component" value="Unassembled WGS sequence"/>
</dbReference>
<name>A0ACC2SYN5_9FUNG</name>
<accession>A0ACC2SYN5</accession>
<evidence type="ECO:0000313" key="1">
    <source>
        <dbReference type="EMBL" id="KAJ9067471.1"/>
    </source>
</evidence>
<dbReference type="EMBL" id="QTSX02004079">
    <property type="protein sequence ID" value="KAJ9067471.1"/>
    <property type="molecule type" value="Genomic_DNA"/>
</dbReference>
<organism evidence="1 2">
    <name type="scientific">Entomophthora muscae</name>
    <dbReference type="NCBI Taxonomy" id="34485"/>
    <lineage>
        <taxon>Eukaryota</taxon>
        <taxon>Fungi</taxon>
        <taxon>Fungi incertae sedis</taxon>
        <taxon>Zoopagomycota</taxon>
        <taxon>Entomophthoromycotina</taxon>
        <taxon>Entomophthoromycetes</taxon>
        <taxon>Entomophthorales</taxon>
        <taxon>Entomophthoraceae</taxon>
        <taxon>Entomophthora</taxon>
    </lineage>
</organism>